<evidence type="ECO:0000313" key="3">
    <source>
        <dbReference type="Proteomes" id="UP000238375"/>
    </source>
</evidence>
<keyword evidence="1" id="KW-0472">Membrane</keyword>
<keyword evidence="1" id="KW-1133">Transmembrane helix</keyword>
<sequence>MAKLIKILLTIGMVLVWGWTIFMGTFATHAHGRRAGWLIGLSLLVLLGISYSYQATHPKTIKEWFKK</sequence>
<dbReference type="RefSeq" id="WP_106140592.1">
    <property type="nucleotide sequence ID" value="NZ_PVTE01000035.1"/>
</dbReference>
<dbReference type="OrthoDB" id="965645at2"/>
<dbReference type="EMBL" id="PVTE01000035">
    <property type="protein sequence ID" value="PRY27002.1"/>
    <property type="molecule type" value="Genomic_DNA"/>
</dbReference>
<proteinExistence type="predicted"/>
<keyword evidence="1" id="KW-0812">Transmembrane</keyword>
<feature type="transmembrane region" description="Helical" evidence="1">
    <location>
        <begin position="7"/>
        <end position="29"/>
    </location>
</feature>
<gene>
    <name evidence="2" type="ORF">CLV58_1354</name>
</gene>
<evidence type="ECO:0000256" key="1">
    <source>
        <dbReference type="SAM" id="Phobius"/>
    </source>
</evidence>
<evidence type="ECO:0000313" key="2">
    <source>
        <dbReference type="EMBL" id="PRY27002.1"/>
    </source>
</evidence>
<dbReference type="Proteomes" id="UP000238375">
    <property type="component" value="Unassembled WGS sequence"/>
</dbReference>
<feature type="transmembrane region" description="Helical" evidence="1">
    <location>
        <begin position="35"/>
        <end position="53"/>
    </location>
</feature>
<comment type="caution">
    <text evidence="2">The sequence shown here is derived from an EMBL/GenBank/DDBJ whole genome shotgun (WGS) entry which is preliminary data.</text>
</comment>
<keyword evidence="3" id="KW-1185">Reference proteome</keyword>
<name>A0A2T0S0V7_9BACT</name>
<reference evidence="2 3" key="1">
    <citation type="submission" date="2018-03" db="EMBL/GenBank/DDBJ databases">
        <title>Genomic Encyclopedia of Archaeal and Bacterial Type Strains, Phase II (KMG-II): from individual species to whole genera.</title>
        <authorList>
            <person name="Goeker M."/>
        </authorList>
    </citation>
    <scope>NUCLEOTIDE SEQUENCE [LARGE SCALE GENOMIC DNA]</scope>
    <source>
        <strain evidence="2 3">DSM 28354</strain>
    </source>
</reference>
<accession>A0A2T0S0V7</accession>
<protein>
    <submittedName>
        <fullName evidence="2">Uncharacterized protein</fullName>
    </submittedName>
</protein>
<dbReference type="AlphaFoldDB" id="A0A2T0S0V7"/>
<organism evidence="2 3">
    <name type="scientific">Spirosoma oryzae</name>
    <dbReference type="NCBI Taxonomy" id="1469603"/>
    <lineage>
        <taxon>Bacteria</taxon>
        <taxon>Pseudomonadati</taxon>
        <taxon>Bacteroidota</taxon>
        <taxon>Cytophagia</taxon>
        <taxon>Cytophagales</taxon>
        <taxon>Cytophagaceae</taxon>
        <taxon>Spirosoma</taxon>
    </lineage>
</organism>